<keyword evidence="2" id="KW-0378">Hydrolase</keyword>
<sequence>MNAPSFLAPSADGVAGDTRPAKHGEATLTVRDLRFGRTTRPGRWWLGGDPVATAWHTALSATFPRGEAFFIESVKACRDGAPPRLEAEIRDFVRQEINHTREHLAFNRGALEAGYDFTRIDAHVEAMLALTKGRPPEVNLAATMALEHFTAMLAHEFLANPAHFAGGEPEVVNLWRWHAIEEIEHKAVAFDTYRHATRNWRPRRRWVLRCLMMLIVTRNFLAHRIADALDLLAQDGITGWRAKGRLLAYLFIRPGVLRRIFPSWISYFRPSFHPWDHDDRALIATAERALAAG</sequence>
<evidence type="ECO:0000313" key="3">
    <source>
        <dbReference type="Proteomes" id="UP000551327"/>
    </source>
</evidence>
<evidence type="ECO:0000256" key="1">
    <source>
        <dbReference type="SAM" id="MobiDB-lite"/>
    </source>
</evidence>
<comment type="caution">
    <text evidence="2">The sequence shown here is derived from an EMBL/GenBank/DDBJ whole genome shotgun (WGS) entry which is preliminary data.</text>
</comment>
<proteinExistence type="predicted"/>
<dbReference type="GO" id="GO:0016787">
    <property type="term" value="F:hydrolase activity"/>
    <property type="evidence" value="ECO:0007669"/>
    <property type="project" value="UniProtKB-KW"/>
</dbReference>
<reference evidence="2 3" key="1">
    <citation type="submission" date="2020-08" db="EMBL/GenBank/DDBJ databases">
        <title>The genome sequence of type strain Novosphingobium piscinae KCTC 42194.</title>
        <authorList>
            <person name="Liu Y."/>
        </authorList>
    </citation>
    <scope>NUCLEOTIDE SEQUENCE [LARGE SCALE GENOMIC DNA]</scope>
    <source>
        <strain evidence="2 3">KCTC 42194</strain>
    </source>
</reference>
<dbReference type="InterPro" id="IPR016516">
    <property type="entry name" value="UCP07580"/>
</dbReference>
<dbReference type="PIRSF" id="PIRSF007580">
    <property type="entry name" value="UCP07580"/>
    <property type="match status" value="1"/>
</dbReference>
<feature type="region of interest" description="Disordered" evidence="1">
    <location>
        <begin position="1"/>
        <end position="23"/>
    </location>
</feature>
<dbReference type="PANTHER" id="PTHR39456">
    <property type="entry name" value="METAL-DEPENDENT HYDROLASE"/>
    <property type="match status" value="1"/>
</dbReference>
<organism evidence="2 3">
    <name type="scientific">Novosphingobium piscinae</name>
    <dbReference type="NCBI Taxonomy" id="1507448"/>
    <lineage>
        <taxon>Bacteria</taxon>
        <taxon>Pseudomonadati</taxon>
        <taxon>Pseudomonadota</taxon>
        <taxon>Alphaproteobacteria</taxon>
        <taxon>Sphingomonadales</taxon>
        <taxon>Sphingomonadaceae</taxon>
        <taxon>Novosphingobium</taxon>
    </lineage>
</organism>
<evidence type="ECO:0000313" key="2">
    <source>
        <dbReference type="EMBL" id="MBC2670406.1"/>
    </source>
</evidence>
<dbReference type="EMBL" id="JACLAX010000019">
    <property type="protein sequence ID" value="MBC2670406.1"/>
    <property type="molecule type" value="Genomic_DNA"/>
</dbReference>
<name>A0A7X1KR41_9SPHN</name>
<gene>
    <name evidence="2" type="ORF">H7F53_14735</name>
</gene>
<dbReference type="AlphaFoldDB" id="A0A7X1KR41"/>
<dbReference type="PANTHER" id="PTHR39456:SF1">
    <property type="entry name" value="METAL-DEPENDENT HYDROLASE"/>
    <property type="match status" value="1"/>
</dbReference>
<protein>
    <submittedName>
        <fullName evidence="2">Metal-dependent hydrolase</fullName>
    </submittedName>
</protein>
<dbReference type="RefSeq" id="WP_185680268.1">
    <property type="nucleotide sequence ID" value="NZ_JACLAX010000019.1"/>
</dbReference>
<accession>A0A7X1KR41</accession>
<dbReference type="Pfam" id="PF10118">
    <property type="entry name" value="Metal_hydrol"/>
    <property type="match status" value="1"/>
</dbReference>
<dbReference type="Proteomes" id="UP000551327">
    <property type="component" value="Unassembled WGS sequence"/>
</dbReference>
<keyword evidence="3" id="KW-1185">Reference proteome</keyword>